<reference evidence="1" key="1">
    <citation type="submission" date="2022-09" db="EMBL/GenBank/DDBJ databases">
        <title>A Global Phylogenomic Analysis of the Shiitake Genus Lentinula.</title>
        <authorList>
            <consortium name="DOE Joint Genome Institute"/>
            <person name="Sierra-Patev S."/>
            <person name="Min B."/>
            <person name="Naranjo-Ortiz M."/>
            <person name="Looney B."/>
            <person name="Konkel Z."/>
            <person name="Slot J.C."/>
            <person name="Sakamoto Y."/>
            <person name="Steenwyk J.L."/>
            <person name="Rokas A."/>
            <person name="Carro J."/>
            <person name="Camarero S."/>
            <person name="Ferreira P."/>
            <person name="Molpeceres G."/>
            <person name="Ruiz-Duenas F.J."/>
            <person name="Serrano A."/>
            <person name="Henrissat B."/>
            <person name="Drula E."/>
            <person name="Hughes K.W."/>
            <person name="Mata J.L."/>
            <person name="Ishikawa N.K."/>
            <person name="Vargas-Isla R."/>
            <person name="Ushijima S."/>
            <person name="Smith C.A."/>
            <person name="Ahrendt S."/>
            <person name="Andreopoulos W."/>
            <person name="He G."/>
            <person name="Labutti K."/>
            <person name="Lipzen A."/>
            <person name="Ng V."/>
            <person name="Riley R."/>
            <person name="Sandor L."/>
            <person name="Barry K."/>
            <person name="Martinez A.T."/>
            <person name="Xiao Y."/>
            <person name="Gibbons J.G."/>
            <person name="Terashima K."/>
            <person name="Grigoriev I.V."/>
            <person name="Hibbett D.S."/>
        </authorList>
    </citation>
    <scope>NUCLEOTIDE SEQUENCE</scope>
    <source>
        <strain evidence="1">TMI1499</strain>
    </source>
</reference>
<comment type="caution">
    <text evidence="1">The sequence shown here is derived from an EMBL/GenBank/DDBJ whole genome shotgun (WGS) entry which is preliminary data.</text>
</comment>
<sequence length="468" mass="54922">MELNRSLLEKMHLFDDQLSGLRSSDTSDDTFKSSSEILLYKSLAWSTILNPRSLENDWIPAWEFSIQLFLDPLSRPGRTFIAAGQRYLWFQDDVEEMTKEAKMRNNHFEHEMAIEAEEEETMAAKAGATVEQDIDEDYNPLAEVSFESHFTQRATRFINRVVALHEGIPDITVLDVSFSQLEYPNIPDDEDSDAASLAEVIADEILKTDEHVSTENVEESDYPGFSVSTSRLTGDEPSHVGPWSPETILQKLRNKYLHSGGYTIQECTPRALVELKTLPHRHVVRHKFDNPMAWDLFLQELIAAHLPAMSDLANYAVILFRRYSHIQEFLAIAGAGPFWRWAIINRRDIPWREPDQYPRNREIHDQELHRFYNLFTNDYFELGTSRSDEELERLKGIFFRPTDLEFARNRAKEAKIRFDEHTEWREAHLERGDWYWLPRAERKAKYKQYNEELNERLNRISKRAGRKH</sequence>
<proteinExistence type="predicted"/>
<protein>
    <submittedName>
        <fullName evidence="1">Uncharacterized protein</fullName>
    </submittedName>
</protein>
<dbReference type="Proteomes" id="UP001163835">
    <property type="component" value="Unassembled WGS sequence"/>
</dbReference>
<name>A0ACC1THV4_9AGAR</name>
<accession>A0ACC1THV4</accession>
<gene>
    <name evidence="1" type="ORF">F5876DRAFT_83579</name>
</gene>
<dbReference type="EMBL" id="MU796198">
    <property type="protein sequence ID" value="KAJ3804202.1"/>
    <property type="molecule type" value="Genomic_DNA"/>
</dbReference>
<evidence type="ECO:0000313" key="1">
    <source>
        <dbReference type="EMBL" id="KAJ3804202.1"/>
    </source>
</evidence>
<organism evidence="1 2">
    <name type="scientific">Lentinula aff. lateritia</name>
    <dbReference type="NCBI Taxonomy" id="2804960"/>
    <lineage>
        <taxon>Eukaryota</taxon>
        <taxon>Fungi</taxon>
        <taxon>Dikarya</taxon>
        <taxon>Basidiomycota</taxon>
        <taxon>Agaricomycotina</taxon>
        <taxon>Agaricomycetes</taxon>
        <taxon>Agaricomycetidae</taxon>
        <taxon>Agaricales</taxon>
        <taxon>Marasmiineae</taxon>
        <taxon>Omphalotaceae</taxon>
        <taxon>Lentinula</taxon>
    </lineage>
</organism>
<keyword evidence="2" id="KW-1185">Reference proteome</keyword>
<evidence type="ECO:0000313" key="2">
    <source>
        <dbReference type="Proteomes" id="UP001163835"/>
    </source>
</evidence>